<dbReference type="InterPro" id="IPR046953">
    <property type="entry name" value="Spore_GerAC-like_C"/>
</dbReference>
<dbReference type="PANTHER" id="PTHR35789:SF1">
    <property type="entry name" value="SPORE GERMINATION PROTEIN B3"/>
    <property type="match status" value="1"/>
</dbReference>
<evidence type="ECO:0000313" key="10">
    <source>
        <dbReference type="EMBL" id="GFZ31312.1"/>
    </source>
</evidence>
<evidence type="ECO:0008006" key="12">
    <source>
        <dbReference type="Google" id="ProtNLM"/>
    </source>
</evidence>
<organism evidence="10 11">
    <name type="scientific">Clostridium zeae</name>
    <dbReference type="NCBI Taxonomy" id="2759022"/>
    <lineage>
        <taxon>Bacteria</taxon>
        <taxon>Bacillati</taxon>
        <taxon>Bacillota</taxon>
        <taxon>Clostridia</taxon>
        <taxon>Eubacteriales</taxon>
        <taxon>Clostridiaceae</taxon>
        <taxon>Clostridium</taxon>
    </lineage>
</organism>
<proteinExistence type="inferred from homology"/>
<feature type="domain" description="Spore germination protein N-terminal" evidence="9">
    <location>
        <begin position="28"/>
        <end position="195"/>
    </location>
</feature>
<evidence type="ECO:0000259" key="9">
    <source>
        <dbReference type="Pfam" id="PF25198"/>
    </source>
</evidence>
<evidence type="ECO:0000256" key="1">
    <source>
        <dbReference type="ARBA" id="ARBA00004635"/>
    </source>
</evidence>
<evidence type="ECO:0000256" key="3">
    <source>
        <dbReference type="ARBA" id="ARBA00022544"/>
    </source>
</evidence>
<dbReference type="Proteomes" id="UP000663802">
    <property type="component" value="Unassembled WGS sequence"/>
</dbReference>
<protein>
    <recommendedName>
        <fullName evidence="12">Ger(X)C family spore germination protein</fullName>
    </recommendedName>
</protein>
<dbReference type="Pfam" id="PF05504">
    <property type="entry name" value="Spore_GerAC"/>
    <property type="match status" value="1"/>
</dbReference>
<dbReference type="Gene3D" id="3.30.300.210">
    <property type="entry name" value="Nutrient germinant receptor protein C, domain 3"/>
    <property type="match status" value="1"/>
</dbReference>
<reference evidence="10 11" key="1">
    <citation type="journal article" date="2021" name="Int. J. Syst. Evol. Microbiol.">
        <title>Clostridium zeae sp. nov., isolated from corn silage.</title>
        <authorList>
            <person name="Kobayashi H."/>
            <person name="Tanizawa Y."/>
            <person name="Yagura M."/>
            <person name="Sakamoto M."/>
            <person name="Ohkuma M."/>
            <person name="Tohno M."/>
        </authorList>
    </citation>
    <scope>NUCLEOTIDE SEQUENCE [LARGE SCALE GENOMIC DNA]</scope>
    <source>
        <strain evidence="10 11">CSC2</strain>
    </source>
</reference>
<feature type="domain" description="Spore germination GerAC-like C-terminal" evidence="8">
    <location>
        <begin position="203"/>
        <end position="364"/>
    </location>
</feature>
<dbReference type="RefSeq" id="WP_206869468.1">
    <property type="nucleotide sequence ID" value="NZ_BMBA01000001.1"/>
</dbReference>
<keyword evidence="4" id="KW-0732">Signal</keyword>
<evidence type="ECO:0000256" key="6">
    <source>
        <dbReference type="ARBA" id="ARBA00023139"/>
    </source>
</evidence>
<dbReference type="NCBIfam" id="TIGR02887">
    <property type="entry name" value="spore_ger_x_C"/>
    <property type="match status" value="1"/>
</dbReference>
<evidence type="ECO:0000313" key="11">
    <source>
        <dbReference type="Proteomes" id="UP000663802"/>
    </source>
</evidence>
<dbReference type="InterPro" id="IPR038501">
    <property type="entry name" value="Spore_GerAC_C_sf"/>
</dbReference>
<gene>
    <name evidence="10" type="primary">gerKC_1</name>
    <name evidence="10" type="ORF">CSC2_18380</name>
</gene>
<dbReference type="PANTHER" id="PTHR35789">
    <property type="entry name" value="SPORE GERMINATION PROTEIN B3"/>
    <property type="match status" value="1"/>
</dbReference>
<dbReference type="InterPro" id="IPR057336">
    <property type="entry name" value="GerAC_N"/>
</dbReference>
<evidence type="ECO:0000256" key="2">
    <source>
        <dbReference type="ARBA" id="ARBA00007886"/>
    </source>
</evidence>
<evidence type="ECO:0000256" key="4">
    <source>
        <dbReference type="ARBA" id="ARBA00022729"/>
    </source>
</evidence>
<comment type="subcellular location">
    <subcellularLocation>
        <location evidence="1">Membrane</location>
        <topology evidence="1">Lipid-anchor</topology>
    </subcellularLocation>
</comment>
<keyword evidence="7" id="KW-0449">Lipoprotein</keyword>
<keyword evidence="3" id="KW-0309">Germination</keyword>
<evidence type="ECO:0000256" key="5">
    <source>
        <dbReference type="ARBA" id="ARBA00023136"/>
    </source>
</evidence>
<name>A0ABQ1E939_9CLOT</name>
<keyword evidence="6" id="KW-0564">Palmitate</keyword>
<keyword evidence="5" id="KW-0472">Membrane</keyword>
<dbReference type="InterPro" id="IPR008844">
    <property type="entry name" value="Spore_GerAC-like"/>
</dbReference>
<evidence type="ECO:0000256" key="7">
    <source>
        <dbReference type="ARBA" id="ARBA00023288"/>
    </source>
</evidence>
<dbReference type="Pfam" id="PF25198">
    <property type="entry name" value="Spore_GerAC_N"/>
    <property type="match status" value="1"/>
</dbReference>
<keyword evidence="11" id="KW-1185">Reference proteome</keyword>
<sequence length="368" mass="41915">MRKSSIVLFLISVLIIIICFIGAKGELVENLELPVGLGADLDRSAGQIRYSVQLLTYSIGGTEQLAKKILEGKATTLGETRQVRQLQSDKKLTLGATRVYVFSEDVARYGLRPWIDINLNNAFMNDRAMCVVCKGTAREMFDFDISGYASSVEYIEGMVKNSEEYNFFKMQYSLNDIIVRIDSEGRNVLLPYVEIDGDKLKFTGLAVFNKDKMIDKADMRETRVINMLKENRVKGIFTIENNPKEYINLEASSKRKVKCVKVDGKYKFTINLDINGEVVSNELYENIYRKNKDIKKFEKDMENNIEKQCNDLINEIKGKYQTDVLDLGRVAVAKYGRKTGADWDKIVSQSEIEVKVKVKVRSLGRGSY</sequence>
<dbReference type="EMBL" id="BMBA01000001">
    <property type="protein sequence ID" value="GFZ31312.1"/>
    <property type="molecule type" value="Genomic_DNA"/>
</dbReference>
<comment type="similarity">
    <text evidence="2">Belongs to the GerABKC lipoprotein family.</text>
</comment>
<evidence type="ECO:0000259" key="8">
    <source>
        <dbReference type="Pfam" id="PF05504"/>
    </source>
</evidence>
<accession>A0ABQ1E939</accession>
<comment type="caution">
    <text evidence="10">The sequence shown here is derived from an EMBL/GenBank/DDBJ whole genome shotgun (WGS) entry which is preliminary data.</text>
</comment>